<dbReference type="KEGG" id="cqu:CpipJ_CPIJ012925"/>
<evidence type="ECO:0000256" key="7">
    <source>
        <dbReference type="SAM" id="SignalP"/>
    </source>
</evidence>
<dbReference type="VEuPathDB" id="VectorBase:CQUJHB017018"/>
<dbReference type="SUPFAM" id="SSF57625">
    <property type="entry name" value="Invertebrate chitin-binding proteins"/>
    <property type="match status" value="2"/>
</dbReference>
<dbReference type="Gene3D" id="2.170.140.10">
    <property type="entry name" value="Chitin binding domain"/>
    <property type="match status" value="2"/>
</dbReference>
<dbReference type="EMBL" id="DS232242">
    <property type="protein sequence ID" value="EDS38282.1"/>
    <property type="molecule type" value="Genomic_DNA"/>
</dbReference>
<keyword evidence="2 7" id="KW-0732">Signal</keyword>
<evidence type="ECO:0000256" key="6">
    <source>
        <dbReference type="SAM" id="MobiDB-lite"/>
    </source>
</evidence>
<dbReference type="PROSITE" id="PS50940">
    <property type="entry name" value="CHIT_BIND_II"/>
    <property type="match status" value="2"/>
</dbReference>
<dbReference type="InterPro" id="IPR051940">
    <property type="entry name" value="Chitin_bind-dev_reg"/>
</dbReference>
<dbReference type="GO" id="GO:0008061">
    <property type="term" value="F:chitin binding"/>
    <property type="evidence" value="ECO:0007669"/>
    <property type="project" value="UniProtKB-KW"/>
</dbReference>
<gene>
    <name evidence="10" type="primary">6045935</name>
    <name evidence="9" type="ORF">CpipJ_CPIJ012925</name>
</gene>
<keyword evidence="4" id="KW-1015">Disulfide bond</keyword>
<evidence type="ECO:0000256" key="1">
    <source>
        <dbReference type="ARBA" id="ARBA00022669"/>
    </source>
</evidence>
<feature type="compositionally biased region" description="Low complexity" evidence="6">
    <location>
        <begin position="155"/>
        <end position="180"/>
    </location>
</feature>
<dbReference type="Proteomes" id="UP000002320">
    <property type="component" value="Unassembled WGS sequence"/>
</dbReference>
<dbReference type="AlphaFoldDB" id="B0X0P0"/>
<dbReference type="HOGENOM" id="CLU_1262652_0_0_1"/>
<dbReference type="Pfam" id="PF01607">
    <property type="entry name" value="CBM_14"/>
    <property type="match status" value="2"/>
</dbReference>
<keyword evidence="5" id="KW-0325">Glycoprotein</keyword>
<dbReference type="InterPro" id="IPR002557">
    <property type="entry name" value="Chitin-bd_dom"/>
</dbReference>
<dbReference type="GO" id="GO:0005576">
    <property type="term" value="C:extracellular region"/>
    <property type="evidence" value="ECO:0007669"/>
    <property type="project" value="InterPro"/>
</dbReference>
<evidence type="ECO:0000313" key="9">
    <source>
        <dbReference type="EMBL" id="EDS38282.1"/>
    </source>
</evidence>
<keyword evidence="11" id="KW-1185">Reference proteome</keyword>
<feature type="compositionally biased region" description="Polar residues" evidence="6">
    <location>
        <begin position="182"/>
        <end position="199"/>
    </location>
</feature>
<dbReference type="VEuPathDB" id="VectorBase:CPIJ012925"/>
<proteinExistence type="predicted"/>
<name>B0X0P0_CULQU</name>
<evidence type="ECO:0000313" key="10">
    <source>
        <dbReference type="EnsemblMetazoa" id="CPIJ012925-PA"/>
    </source>
</evidence>
<reference evidence="10" key="2">
    <citation type="submission" date="2020-05" db="UniProtKB">
        <authorList>
            <consortium name="EnsemblMetazoa"/>
        </authorList>
    </citation>
    <scope>IDENTIFICATION</scope>
    <source>
        <strain evidence="10">JHB</strain>
    </source>
</reference>
<dbReference type="PANTHER" id="PTHR23301">
    <property type="entry name" value="CHITIN BINDING PERITROPHIN-A"/>
    <property type="match status" value="1"/>
</dbReference>
<organism>
    <name type="scientific">Culex quinquefasciatus</name>
    <name type="common">Southern house mosquito</name>
    <name type="synonym">Culex pungens</name>
    <dbReference type="NCBI Taxonomy" id="7176"/>
    <lineage>
        <taxon>Eukaryota</taxon>
        <taxon>Metazoa</taxon>
        <taxon>Ecdysozoa</taxon>
        <taxon>Arthropoda</taxon>
        <taxon>Hexapoda</taxon>
        <taxon>Insecta</taxon>
        <taxon>Pterygota</taxon>
        <taxon>Neoptera</taxon>
        <taxon>Endopterygota</taxon>
        <taxon>Diptera</taxon>
        <taxon>Nematocera</taxon>
        <taxon>Culicoidea</taxon>
        <taxon>Culicidae</taxon>
        <taxon>Culicinae</taxon>
        <taxon>Culicini</taxon>
        <taxon>Culex</taxon>
        <taxon>Culex</taxon>
    </lineage>
</organism>
<dbReference type="SMART" id="SM00494">
    <property type="entry name" value="ChtBD2"/>
    <property type="match status" value="2"/>
</dbReference>
<dbReference type="InterPro" id="IPR036508">
    <property type="entry name" value="Chitin-bd_dom_sf"/>
</dbReference>
<feature type="domain" description="Chitin-binding type-2" evidence="8">
    <location>
        <begin position="23"/>
        <end position="84"/>
    </location>
</feature>
<feature type="domain" description="Chitin-binding type-2" evidence="8">
    <location>
        <begin position="86"/>
        <end position="140"/>
    </location>
</feature>
<evidence type="ECO:0000259" key="8">
    <source>
        <dbReference type="PROSITE" id="PS50940"/>
    </source>
</evidence>
<evidence type="ECO:0000256" key="5">
    <source>
        <dbReference type="ARBA" id="ARBA00023180"/>
    </source>
</evidence>
<feature type="region of interest" description="Disordered" evidence="6">
    <location>
        <begin position="148"/>
        <end position="219"/>
    </location>
</feature>
<sequence>MALSPKLILLSFCVKILTASAWESACPPWWEQPLQPTFLPHPTDCSKYLTCVSGETVAKSCPNGLHWNNLRKICDLPWVASCDPRPVDCSFGQLLPHVECDKYYLCLDNSRKVVLYCPQFLHFNERSKKCVYWWYAGCGGWTPPAPTTLPPTTAPHPTTTQRPTTVAPASTTLTTSAPTTDWPGTTTSEAPVETSTVPRTSPLVVDPPLSTEDHSGPPV</sequence>
<keyword evidence="1" id="KW-0147">Chitin-binding</keyword>
<dbReference type="OrthoDB" id="6020543at2759"/>
<feature type="chain" id="PRO_5011408807" evidence="7">
    <location>
        <begin position="22"/>
        <end position="219"/>
    </location>
</feature>
<protein>
    <submittedName>
        <fullName evidence="9">Peritrophin-1</fullName>
    </submittedName>
</protein>
<accession>B0X0P0</accession>
<dbReference type="EnsemblMetazoa" id="CPIJ012925-RA">
    <property type="protein sequence ID" value="CPIJ012925-PA"/>
    <property type="gene ID" value="CPIJ012925"/>
</dbReference>
<dbReference type="PANTHER" id="PTHR23301:SF0">
    <property type="entry name" value="CHITIN-BINDING TYPE-2 DOMAIN-CONTAINING PROTEIN-RELATED"/>
    <property type="match status" value="1"/>
</dbReference>
<evidence type="ECO:0000256" key="3">
    <source>
        <dbReference type="ARBA" id="ARBA00022737"/>
    </source>
</evidence>
<evidence type="ECO:0000313" key="11">
    <source>
        <dbReference type="Proteomes" id="UP000002320"/>
    </source>
</evidence>
<evidence type="ECO:0000256" key="2">
    <source>
        <dbReference type="ARBA" id="ARBA00022729"/>
    </source>
</evidence>
<dbReference type="InParanoid" id="B0X0P0"/>
<reference evidence="9" key="1">
    <citation type="submission" date="2007-03" db="EMBL/GenBank/DDBJ databases">
        <title>Annotation of Culex pipiens quinquefasciatus.</title>
        <authorList>
            <consortium name="The Broad Institute Genome Sequencing Platform"/>
            <person name="Atkinson P.W."/>
            <person name="Hemingway J."/>
            <person name="Christensen B.M."/>
            <person name="Higgs S."/>
            <person name="Kodira C."/>
            <person name="Hannick L."/>
            <person name="Megy K."/>
            <person name="O'Leary S."/>
            <person name="Pearson M."/>
            <person name="Haas B.J."/>
            <person name="Mauceli E."/>
            <person name="Wortman J.R."/>
            <person name="Lee N.H."/>
            <person name="Guigo R."/>
            <person name="Stanke M."/>
            <person name="Alvarado L."/>
            <person name="Amedeo P."/>
            <person name="Antoine C.H."/>
            <person name="Arensburger P."/>
            <person name="Bidwell S.L."/>
            <person name="Crawford M."/>
            <person name="Camaro F."/>
            <person name="Devon K."/>
            <person name="Engels R."/>
            <person name="Hammond M."/>
            <person name="Howarth C."/>
            <person name="Koehrsen M."/>
            <person name="Lawson D."/>
            <person name="Montgomery P."/>
            <person name="Nene V."/>
            <person name="Nusbaum C."/>
            <person name="Puiu D."/>
            <person name="Romero-Severson J."/>
            <person name="Severson D.W."/>
            <person name="Shumway M."/>
            <person name="Sisk P."/>
            <person name="Stolte C."/>
            <person name="Zeng Q."/>
            <person name="Eisenstadt E."/>
            <person name="Fraser-Liggett C."/>
            <person name="Strausberg R."/>
            <person name="Galagan J."/>
            <person name="Birren B."/>
            <person name="Collins F.H."/>
        </authorList>
    </citation>
    <scope>NUCLEOTIDE SEQUENCE [LARGE SCALE GENOMIC DNA]</scope>
    <source>
        <strain evidence="9">JHB</strain>
    </source>
</reference>
<evidence type="ECO:0000256" key="4">
    <source>
        <dbReference type="ARBA" id="ARBA00023157"/>
    </source>
</evidence>
<keyword evidence="3" id="KW-0677">Repeat</keyword>
<feature type="signal peptide" evidence="7">
    <location>
        <begin position="1"/>
        <end position="21"/>
    </location>
</feature>